<dbReference type="CDD" id="cd22411">
    <property type="entry name" value="KH-I_Vigilin_rpt8"/>
    <property type="match status" value="1"/>
</dbReference>
<name>A0A8C0W013_CASCN</name>
<dbReference type="CDD" id="cd22410">
    <property type="entry name" value="KH-I_Vigilin_rpt7"/>
    <property type="match status" value="1"/>
</dbReference>
<keyword evidence="2" id="KW-0963">Cytoplasm</keyword>
<dbReference type="FunFam" id="3.30.1370.10:FF:000039">
    <property type="entry name" value="vigilin isoform X1"/>
    <property type="match status" value="1"/>
</dbReference>
<feature type="domain" description="K Homology" evidence="7">
    <location>
        <begin position="643"/>
        <end position="712"/>
    </location>
</feature>
<feature type="domain" description="K Homology" evidence="7">
    <location>
        <begin position="863"/>
        <end position="947"/>
    </location>
</feature>
<feature type="domain" description="K Homology" evidence="7">
    <location>
        <begin position="717"/>
        <end position="786"/>
    </location>
</feature>
<dbReference type="CDD" id="cd02394">
    <property type="entry name" value="KH-I_Vigilin_rpt6"/>
    <property type="match status" value="1"/>
</dbReference>
<dbReference type="InterPro" id="IPR004088">
    <property type="entry name" value="KH_dom_type_1"/>
</dbReference>
<accession>A0A8C0W013</accession>
<evidence type="ECO:0000259" key="7">
    <source>
        <dbReference type="SMART" id="SM00322"/>
    </source>
</evidence>
<evidence type="ECO:0000256" key="4">
    <source>
        <dbReference type="ARBA" id="ARBA00022884"/>
    </source>
</evidence>
<keyword evidence="3" id="KW-0677">Repeat</keyword>
<dbReference type="PANTHER" id="PTHR10627">
    <property type="entry name" value="SCP160"/>
    <property type="match status" value="1"/>
</dbReference>
<evidence type="ECO:0000256" key="6">
    <source>
        <dbReference type="PROSITE-ProRule" id="PRU00117"/>
    </source>
</evidence>
<dbReference type="SUPFAM" id="SSF54791">
    <property type="entry name" value="Eukaryotic type KH-domain (KH-domain type I)"/>
    <property type="match status" value="11"/>
</dbReference>
<dbReference type="Pfam" id="PF24668">
    <property type="entry name" value="KH_Vigilin"/>
    <property type="match status" value="1"/>
</dbReference>
<evidence type="ECO:0000313" key="8">
    <source>
        <dbReference type="Ensembl" id="ENSCCNP00000003427.1"/>
    </source>
</evidence>
<keyword evidence="4 6" id="KW-0694">RNA-binding</keyword>
<dbReference type="SMART" id="SM00322">
    <property type="entry name" value="KH"/>
    <property type="match status" value="11"/>
</dbReference>
<feature type="domain" description="K Homology" evidence="7">
    <location>
        <begin position="1077"/>
        <end position="1145"/>
    </location>
</feature>
<feature type="domain" description="K Homology" evidence="7">
    <location>
        <begin position="790"/>
        <end position="859"/>
    </location>
</feature>
<reference evidence="8" key="1">
    <citation type="submission" date="2023-09" db="UniProtKB">
        <authorList>
            <consortium name="Ensembl"/>
        </authorList>
    </citation>
    <scope>IDENTIFICATION</scope>
</reference>
<dbReference type="Pfam" id="PF00013">
    <property type="entry name" value="KH_1"/>
    <property type="match status" value="11"/>
</dbReference>
<evidence type="ECO:0000256" key="2">
    <source>
        <dbReference type="ARBA" id="ARBA00022490"/>
    </source>
</evidence>
<feature type="domain" description="K Homology" evidence="7">
    <location>
        <begin position="425"/>
        <end position="493"/>
    </location>
</feature>
<dbReference type="GO" id="GO:0003729">
    <property type="term" value="F:mRNA binding"/>
    <property type="evidence" value="ECO:0007669"/>
    <property type="project" value="TreeGrafter"/>
</dbReference>
<dbReference type="AlphaFoldDB" id="A0A8C0W013"/>
<evidence type="ECO:0000256" key="5">
    <source>
        <dbReference type="ARBA" id="ARBA00039270"/>
    </source>
</evidence>
<dbReference type="PROSITE" id="PS50084">
    <property type="entry name" value="KH_TYPE_1"/>
    <property type="match status" value="10"/>
</dbReference>
<dbReference type="PANTHER" id="PTHR10627:SF34">
    <property type="entry name" value="VIGILIN"/>
    <property type="match status" value="1"/>
</dbReference>
<comment type="subcellular location">
    <subcellularLocation>
        <location evidence="1">Cytoplasm</location>
    </subcellularLocation>
</comment>
<feature type="domain" description="K Homology" evidence="7">
    <location>
        <begin position="948"/>
        <end position="1014"/>
    </location>
</feature>
<feature type="domain" description="K Homology" evidence="7">
    <location>
        <begin position="497"/>
        <end position="566"/>
    </location>
</feature>
<dbReference type="CDD" id="cd22416">
    <property type="entry name" value="KH-I_Vigilin_rpt13"/>
    <property type="match status" value="1"/>
</dbReference>
<dbReference type="InterPro" id="IPR057778">
    <property type="entry name" value="KH_Vigilin_N"/>
</dbReference>
<dbReference type="CDD" id="cd22413">
    <property type="entry name" value="KH-I_Vigilin_rpt10"/>
    <property type="match status" value="1"/>
</dbReference>
<dbReference type="InterPro" id="IPR036612">
    <property type="entry name" value="KH_dom_type_1_sf"/>
</dbReference>
<dbReference type="Ensembl" id="ENSCCNT00000004502.1">
    <property type="protein sequence ID" value="ENSCCNP00000003427.1"/>
    <property type="gene ID" value="ENSCCNG00000003672.1"/>
</dbReference>
<protein>
    <recommendedName>
        <fullName evidence="5">Vigilin</fullName>
    </recommendedName>
</protein>
<dbReference type="InterPro" id="IPR004087">
    <property type="entry name" value="KH_dom"/>
</dbReference>
<evidence type="ECO:0000256" key="1">
    <source>
        <dbReference type="ARBA" id="ARBA00004496"/>
    </source>
</evidence>
<dbReference type="Gene3D" id="3.30.1370.10">
    <property type="entry name" value="K Homology domain, type 1"/>
    <property type="match status" value="11"/>
</dbReference>
<feature type="domain" description="K Homology" evidence="7">
    <location>
        <begin position="355"/>
        <end position="420"/>
    </location>
</feature>
<proteinExistence type="predicted"/>
<organism evidence="8">
    <name type="scientific">Castor canadensis</name>
    <name type="common">American beaver</name>
    <dbReference type="NCBI Taxonomy" id="51338"/>
    <lineage>
        <taxon>Eukaryota</taxon>
        <taxon>Metazoa</taxon>
        <taxon>Chordata</taxon>
        <taxon>Craniata</taxon>
        <taxon>Vertebrata</taxon>
        <taxon>Euteleostomi</taxon>
        <taxon>Mammalia</taxon>
        <taxon>Eutheria</taxon>
        <taxon>Euarchontoglires</taxon>
        <taxon>Glires</taxon>
        <taxon>Rodentia</taxon>
        <taxon>Castorimorpha</taxon>
        <taxon>Castoridae</taxon>
        <taxon>Castor</taxon>
    </lineage>
</organism>
<feature type="domain" description="K Homology" evidence="7">
    <location>
        <begin position="571"/>
        <end position="639"/>
    </location>
</feature>
<feature type="domain" description="K Homology" evidence="7">
    <location>
        <begin position="1026"/>
        <end position="1076"/>
    </location>
</feature>
<dbReference type="GO" id="GO:0005737">
    <property type="term" value="C:cytoplasm"/>
    <property type="evidence" value="ECO:0007669"/>
    <property type="project" value="UniProtKB-SubCell"/>
</dbReference>
<dbReference type="CDD" id="cd22409">
    <property type="entry name" value="KH-I_Vigilin_rpt5"/>
    <property type="match status" value="1"/>
</dbReference>
<evidence type="ECO:0000256" key="3">
    <source>
        <dbReference type="ARBA" id="ARBA00022737"/>
    </source>
</evidence>
<sequence>MTYKENFIAQQSRYIKKENYVTSLNTEEKLDMTKYEDTFTQYLEKTNWLINPKESSVSSSNDIHHAKNPVINQTFYVPLEEKHYLIYFGEDRQAKFNLDIMERTGAQLKLTFAKDQRLYITVSGNPETVIKAQKEIFTWCQERALTTILIHKEDHCLVTGKNGNKLQVLEKNATMNTQILCPYNQSNCTNNVDINQAINKFPHGVLPLSSEQDKVFLKRLDVKKAFQHLASGPHSNTVEDTLQERDTHTCMSSSSASEIETVFNDRKPQVDQPRCCVKRMFKNTKKKSKIEDVTMKLQHNCTIGPKSNCVQEILEWTGVSIEISPLESVSDSVTFEDEPGSSGEVFTGTYWRAKSYIVSNISSPSWLHRFIIGRRGQNISKITQNRPKIHIEFTDEDKIVLKGPTEGVNYAQEQIESMVKDLISRMDYVELNIDCKFHGYLVRKSGAIINSIKERNNVSVLIFPENEKNNLIRIEGEPQGVQQAKKELLELAANAEHDNTKDLVIEQRSHRIIIGQKGEQIRDIRNKFPNVMINLPDPAEKSDIIQLRGPKHELEKCTEYLENLLTNIVENNYSITIPIFKKLHKSIIGKGGSNIKKICAATNTKINFPLASSKSESVVIIGKPENCELARDWILSIQKEIANISEVEISIPSNVHKSLIDPKDSLISAIMEECGKIHIHFPRRNSDLQRVIIRGPGESVEKAKQKLLQLTEEKQTKSYSVGLHVKSQYHQFLVSKNGGNIPKVCDKTGACVIFPTSKDKDQDLVTIIGTEEAVKAAQMELESLIESLGNVVEDDMLINPRYHQYFIMRRGQVLQEIAKEYGDVIISFPYSGKQSRKVMIKGAKPCVLAAKKHIQEIIEDLDFQTTTQCVIPQKFHHFIMGPMCSRIQQISRDYNVKIKFPDKGYPRDKKNIEKPVSILTRKCDTIVISGRKEKCKAAMEVLESLIPITVEIHVPIDLHRYIIGQRGCGIRKIIDEFDVNIQVSKPDLKSDIIYITGLAENVEKAKTRLQERVKALQIEIEDRALRKFKLMLTVDPKYHSKIIGHKGLLIAQICTEYDVAVHFPVKETDERQDQITITVSKQISLNYHVHGHIIGSHGKTIHKIMNQFQVDIKFPPKGSSNLSITVTGLPNKVTNAIDHIFKLEKYYLSAIIKKLPHHPEASSP</sequence>